<feature type="domain" description="N-acetyltransferase" evidence="1">
    <location>
        <begin position="2"/>
        <end position="168"/>
    </location>
</feature>
<proteinExistence type="predicted"/>
<dbReference type="Gene3D" id="3.40.630.30">
    <property type="match status" value="1"/>
</dbReference>
<dbReference type="InterPro" id="IPR000182">
    <property type="entry name" value="GNAT_dom"/>
</dbReference>
<dbReference type="InterPro" id="IPR016181">
    <property type="entry name" value="Acyl_CoA_acyltransferase"/>
</dbReference>
<sequence length="168" mass="19816">MIVLKDINEENWEDVVMLKPESGKHLQVVYRFVDSASYSMVWASMDKNLIAKAIYNDDELIGFVMYGYCDEIKGYKMFNFFIDIKHQGKGYGKMAFEVILYTIKKISTGKDIYLTFHNDNERARKMYISYGFENTGKRFRLPSSVIKDVYGNNKYDENNDEYLYILKC</sequence>
<dbReference type="RefSeq" id="WP_090038965.1">
    <property type="nucleotide sequence ID" value="NZ_FOKI01000004.1"/>
</dbReference>
<keyword evidence="3" id="KW-1185">Reference proteome</keyword>
<dbReference type="Pfam" id="PF00583">
    <property type="entry name" value="Acetyltransf_1"/>
    <property type="match status" value="1"/>
</dbReference>
<dbReference type="STRING" id="84698.SAMN04488528_1004129"/>
<evidence type="ECO:0000313" key="2">
    <source>
        <dbReference type="EMBL" id="SFA84861.1"/>
    </source>
</evidence>
<dbReference type="EMBL" id="FOKI01000004">
    <property type="protein sequence ID" value="SFA84861.1"/>
    <property type="molecule type" value="Genomic_DNA"/>
</dbReference>
<dbReference type="PROSITE" id="PS51186">
    <property type="entry name" value="GNAT"/>
    <property type="match status" value="1"/>
</dbReference>
<evidence type="ECO:0000313" key="3">
    <source>
        <dbReference type="Proteomes" id="UP000198619"/>
    </source>
</evidence>
<evidence type="ECO:0000259" key="1">
    <source>
        <dbReference type="PROSITE" id="PS51186"/>
    </source>
</evidence>
<keyword evidence="2" id="KW-0808">Transferase</keyword>
<organism evidence="2 3">
    <name type="scientific">Clostridium frigidicarnis</name>
    <dbReference type="NCBI Taxonomy" id="84698"/>
    <lineage>
        <taxon>Bacteria</taxon>
        <taxon>Bacillati</taxon>
        <taxon>Bacillota</taxon>
        <taxon>Clostridia</taxon>
        <taxon>Eubacteriales</taxon>
        <taxon>Clostridiaceae</taxon>
        <taxon>Clostridium</taxon>
    </lineage>
</organism>
<dbReference type="SUPFAM" id="SSF55729">
    <property type="entry name" value="Acyl-CoA N-acyltransferases (Nat)"/>
    <property type="match status" value="1"/>
</dbReference>
<dbReference type="OrthoDB" id="9127144at2"/>
<dbReference type="AlphaFoldDB" id="A0A1I0W8D4"/>
<name>A0A1I0W8D4_9CLOT</name>
<dbReference type="GO" id="GO:0016747">
    <property type="term" value="F:acyltransferase activity, transferring groups other than amino-acyl groups"/>
    <property type="evidence" value="ECO:0007669"/>
    <property type="project" value="InterPro"/>
</dbReference>
<dbReference type="Proteomes" id="UP000198619">
    <property type="component" value="Unassembled WGS sequence"/>
</dbReference>
<reference evidence="2 3" key="1">
    <citation type="submission" date="2016-10" db="EMBL/GenBank/DDBJ databases">
        <authorList>
            <person name="de Groot N.N."/>
        </authorList>
    </citation>
    <scope>NUCLEOTIDE SEQUENCE [LARGE SCALE GENOMIC DNA]</scope>
    <source>
        <strain evidence="2 3">DSM 12271</strain>
    </source>
</reference>
<dbReference type="CDD" id="cd04301">
    <property type="entry name" value="NAT_SF"/>
    <property type="match status" value="1"/>
</dbReference>
<protein>
    <submittedName>
        <fullName evidence="2">Diamine N-acetyltransferase</fullName>
    </submittedName>
</protein>
<accession>A0A1I0W8D4</accession>
<gene>
    <name evidence="2" type="ORF">SAMN04488528_1004129</name>
</gene>